<dbReference type="Pfam" id="PF01609">
    <property type="entry name" value="DDE_Tnp_1"/>
    <property type="match status" value="1"/>
</dbReference>
<reference evidence="2 3" key="1">
    <citation type="submission" date="2017-03" db="EMBL/GenBank/DDBJ databases">
        <authorList>
            <person name="Afonso C.L."/>
            <person name="Miller P.J."/>
            <person name="Scott M.A."/>
            <person name="Spackman E."/>
            <person name="Goraichik I."/>
            <person name="Dimitrov K.M."/>
            <person name="Suarez D.L."/>
            <person name="Swayne D.E."/>
        </authorList>
    </citation>
    <scope>NUCLEOTIDE SEQUENCE [LARGE SCALE GENOMIC DNA]</scope>
    <source>
        <strain evidence="2">PRJEB14757</strain>
    </source>
</reference>
<feature type="domain" description="Transposase IS4-like" evidence="1">
    <location>
        <begin position="112"/>
        <end position="281"/>
    </location>
</feature>
<dbReference type="InterPro" id="IPR002559">
    <property type="entry name" value="Transposase_11"/>
</dbReference>
<dbReference type="GO" id="GO:0004803">
    <property type="term" value="F:transposase activity"/>
    <property type="evidence" value="ECO:0007669"/>
    <property type="project" value="InterPro"/>
</dbReference>
<proteinExistence type="predicted"/>
<evidence type="ECO:0000259" key="1">
    <source>
        <dbReference type="Pfam" id="PF01609"/>
    </source>
</evidence>
<organism evidence="2 3">
    <name type="scientific">Desulfamplus magnetovallimortis</name>
    <dbReference type="NCBI Taxonomy" id="1246637"/>
    <lineage>
        <taxon>Bacteria</taxon>
        <taxon>Pseudomonadati</taxon>
        <taxon>Thermodesulfobacteriota</taxon>
        <taxon>Desulfobacteria</taxon>
        <taxon>Desulfobacterales</taxon>
        <taxon>Desulfobacteraceae</taxon>
        <taxon>Desulfamplus</taxon>
    </lineage>
</organism>
<dbReference type="SUPFAM" id="SSF53098">
    <property type="entry name" value="Ribonuclease H-like"/>
    <property type="match status" value="1"/>
</dbReference>
<name>A0A1W1HFM0_9BACT</name>
<dbReference type="GO" id="GO:0006313">
    <property type="term" value="P:DNA transposition"/>
    <property type="evidence" value="ECO:0007669"/>
    <property type="project" value="InterPro"/>
</dbReference>
<dbReference type="AlphaFoldDB" id="A0A1W1HFM0"/>
<dbReference type="GO" id="GO:0003677">
    <property type="term" value="F:DNA binding"/>
    <property type="evidence" value="ECO:0007669"/>
    <property type="project" value="InterPro"/>
</dbReference>
<keyword evidence="3" id="KW-1185">Reference proteome</keyword>
<evidence type="ECO:0000313" key="2">
    <source>
        <dbReference type="EMBL" id="SLM31267.1"/>
    </source>
</evidence>
<evidence type="ECO:0000313" key="3">
    <source>
        <dbReference type="Proteomes" id="UP000191931"/>
    </source>
</evidence>
<accession>A0A1W1HFM0</accession>
<gene>
    <name evidence="2" type="ORF">MTBBW1_2980001</name>
</gene>
<protein>
    <submittedName>
        <fullName evidence="2">Transposase</fullName>
    </submittedName>
</protein>
<dbReference type="Proteomes" id="UP000191931">
    <property type="component" value="Unassembled WGS sequence"/>
</dbReference>
<dbReference type="STRING" id="1246637.MTBBW1_2980001"/>
<sequence>MDTVNDVMIRLKTDELEKLKASMVRTLIEKKVLHKFRLFKKYFVVGVDGTGVHNFSKRHCEHCLTKTSKNGKVTFFHNVMEAKLLCPNGFSISLATEWVENPEGDFKKQDCERKAFKRLAARLKDLYPRLPICIAADGLYPTKPFFDTCAQNGWPYIVTFKDGNLPSVWEEVDVLLGKSTDNKRTLATTNSKHQVNIELCWINAIDYAGHKVNWIECIEYSRDIESNETQTSRFVHLTNIEITWRNAPEVSQSGRLRWKIENEGFNCQKNHGYNLQHKYSRNSYCATKNYYQCLQIAHLLNQLVELSANFLNLVTGKKSIKHLWKCMIAFLICGFIDADELSLLLRQRCQIRYG</sequence>
<dbReference type="EMBL" id="FWEV01000221">
    <property type="protein sequence ID" value="SLM31267.1"/>
    <property type="molecule type" value="Genomic_DNA"/>
</dbReference>
<dbReference type="InterPro" id="IPR012337">
    <property type="entry name" value="RNaseH-like_sf"/>
</dbReference>